<feature type="transmembrane region" description="Helical" evidence="2">
    <location>
        <begin position="90"/>
        <end position="108"/>
    </location>
</feature>
<feature type="compositionally biased region" description="Basic and acidic residues" evidence="1">
    <location>
        <begin position="149"/>
        <end position="162"/>
    </location>
</feature>
<evidence type="ECO:0000256" key="2">
    <source>
        <dbReference type="SAM" id="Phobius"/>
    </source>
</evidence>
<dbReference type="Proteomes" id="UP000481583">
    <property type="component" value="Unassembled WGS sequence"/>
</dbReference>
<feature type="region of interest" description="Disordered" evidence="1">
    <location>
        <begin position="141"/>
        <end position="172"/>
    </location>
</feature>
<keyword evidence="2" id="KW-0472">Membrane</keyword>
<accession>A0A6G4UEB1</accession>
<evidence type="ECO:0000313" key="4">
    <source>
        <dbReference type="Proteomes" id="UP000481583"/>
    </source>
</evidence>
<evidence type="ECO:0000313" key="3">
    <source>
        <dbReference type="EMBL" id="NGN69777.1"/>
    </source>
</evidence>
<gene>
    <name evidence="3" type="ORF">G5C51_38550</name>
</gene>
<organism evidence="3 4">
    <name type="scientific">Streptomyces coryli</name>
    <dbReference type="NCBI Taxonomy" id="1128680"/>
    <lineage>
        <taxon>Bacteria</taxon>
        <taxon>Bacillati</taxon>
        <taxon>Actinomycetota</taxon>
        <taxon>Actinomycetes</taxon>
        <taxon>Kitasatosporales</taxon>
        <taxon>Streptomycetaceae</taxon>
        <taxon>Streptomyces</taxon>
    </lineage>
</organism>
<keyword evidence="4" id="KW-1185">Reference proteome</keyword>
<proteinExistence type="predicted"/>
<feature type="non-terminal residue" evidence="3">
    <location>
        <position position="1"/>
    </location>
</feature>
<keyword evidence="2" id="KW-1133">Transmembrane helix</keyword>
<feature type="transmembrane region" description="Helical" evidence="2">
    <location>
        <begin position="12"/>
        <end position="35"/>
    </location>
</feature>
<evidence type="ECO:0000256" key="1">
    <source>
        <dbReference type="SAM" id="MobiDB-lite"/>
    </source>
</evidence>
<dbReference type="EMBL" id="JAAKZV010000339">
    <property type="protein sequence ID" value="NGN69777.1"/>
    <property type="molecule type" value="Genomic_DNA"/>
</dbReference>
<comment type="caution">
    <text evidence="3">The sequence shown here is derived from an EMBL/GenBank/DDBJ whole genome shotgun (WGS) entry which is preliminary data.</text>
</comment>
<keyword evidence="2" id="KW-0812">Transmembrane</keyword>
<feature type="transmembrane region" description="Helical" evidence="2">
    <location>
        <begin position="41"/>
        <end position="69"/>
    </location>
</feature>
<dbReference type="AlphaFoldDB" id="A0A6G4UEB1"/>
<evidence type="ECO:0008006" key="5">
    <source>
        <dbReference type="Google" id="ProtNLM"/>
    </source>
</evidence>
<protein>
    <recommendedName>
        <fullName evidence="5">Integral membrane protein</fullName>
    </recommendedName>
</protein>
<sequence length="172" mass="17523">LWWRSLRGLWRFGAVQGLLAGVPAAAFLVALEIWAATGSGWVLPSLGVSGAVTLLAVLGLGAALPLGAARPDLRGRLLWLCALHLVARRPVRFLAGPSLAVLGVWAAVHWTASLLLLVPGPAVLVTAAAVWTSTAAASAEGGAGSVQAHDQHGTERADDRLRAAAGPGGGDR</sequence>
<reference evidence="3 4" key="1">
    <citation type="submission" date="2020-02" db="EMBL/GenBank/DDBJ databases">
        <title>Whole-genome analyses of novel actinobacteria.</title>
        <authorList>
            <person name="Sahin N."/>
        </authorList>
    </citation>
    <scope>NUCLEOTIDE SEQUENCE [LARGE SCALE GENOMIC DNA]</scope>
    <source>
        <strain evidence="3 4">A7024</strain>
    </source>
</reference>
<name>A0A6G4UEB1_9ACTN</name>